<accession>A0A2U9NS49</accession>
<evidence type="ECO:0000313" key="1">
    <source>
        <dbReference type="EMBL" id="AWT39963.1"/>
    </source>
</evidence>
<dbReference type="RefSeq" id="YP_009497250.1">
    <property type="nucleotide sequence ID" value="NC_038005.1"/>
</dbReference>
<proteinExistence type="predicted"/>
<reference evidence="1" key="1">
    <citation type="journal article" date="2018" name="Adv. Bot. Res.">
        <title>Evolution of the Plastid Genomes in Diatoms.</title>
        <authorList>
            <person name="Yu M."/>
            <person name="Ashworth M.P."/>
            <person name="Hajrah N.H."/>
            <person name="Khiyami M.A."/>
            <person name="Sabir M.J."/>
            <person name="Alhebshi A.M."/>
            <person name="Al-Malki A.L."/>
            <person name="Sabir J.S.M."/>
            <person name="Theriot E.C."/>
            <person name="Jansen R.K."/>
        </authorList>
    </citation>
    <scope>NUCLEOTIDE SEQUENCE</scope>
</reference>
<dbReference type="EMBL" id="MG755804">
    <property type="protein sequence ID" value="AWT39963.1"/>
    <property type="molecule type" value="Genomic_DNA"/>
</dbReference>
<dbReference type="GeneID" id="36959797"/>
<protein>
    <submittedName>
        <fullName evidence="1">Uncharacterized protein</fullName>
    </submittedName>
</protein>
<gene>
    <name evidence="1" type="primary">ycf88</name>
</gene>
<keyword evidence="1" id="KW-0934">Plastid</keyword>
<organism evidence="1">
    <name type="scientific">Discostella pseudostelligera</name>
    <dbReference type="NCBI Taxonomy" id="259834"/>
    <lineage>
        <taxon>Eukaryota</taxon>
        <taxon>Sar</taxon>
        <taxon>Stramenopiles</taxon>
        <taxon>Ochrophyta</taxon>
        <taxon>Bacillariophyta</taxon>
        <taxon>Coscinodiscophyceae</taxon>
        <taxon>Thalassiosirophycidae</taxon>
        <taxon>Stephanodiscales</taxon>
        <taxon>Stephanodiscaceae</taxon>
        <taxon>Discostella</taxon>
    </lineage>
</organism>
<sequence length="131" mass="15393">MGRLELTLNFPKSFHIKTFNVKSEKKLSPLAKLILQSVQFKHFYYVRDDISYLLKSNPIERDFLLQALYSIVISLQNNLSINFFDMWIYEIYISKVSTDNKFMSQKSENLESGEYITIKLAYGSSISQEKK</sequence>
<name>A0A2U9NS49_9STRA</name>
<geneLocation type="chloroplast" evidence="1"/>
<keyword evidence="1" id="KW-0150">Chloroplast</keyword>
<dbReference type="AlphaFoldDB" id="A0A2U9NS49"/>